<comment type="caution">
    <text evidence="1">The sequence shown here is derived from an EMBL/GenBank/DDBJ whole genome shotgun (WGS) entry which is preliminary data.</text>
</comment>
<name>A0ACC5UQR3_9PSED</name>
<protein>
    <submittedName>
        <fullName evidence="1">Uncharacterized protein</fullName>
    </submittedName>
</protein>
<reference evidence="1 2" key="1">
    <citation type="journal article" date="2020" name="Microorganisms">
        <title>Reliable Identification of Environmental Pseudomonas Isolates Using the rpoD Gene.</title>
        <authorList>
            <consortium name="The Broad Institute Genome Sequencing Platform"/>
            <person name="Girard L."/>
            <person name="Lood C."/>
            <person name="Rokni-Zadeh H."/>
            <person name="van Noort V."/>
            <person name="Lavigne R."/>
            <person name="De Mot R."/>
        </authorList>
    </citation>
    <scope>NUCLEOTIDE SEQUENCE [LARGE SCALE GENOMIC DNA]</scope>
    <source>
        <strain evidence="1 2">RW1P2</strain>
    </source>
</reference>
<gene>
    <name evidence="1" type="ORF">HU758_016575</name>
</gene>
<dbReference type="EMBL" id="JABWSB020000010">
    <property type="protein sequence ID" value="MBV4516793.1"/>
    <property type="molecule type" value="Genomic_DNA"/>
</dbReference>
<dbReference type="Proteomes" id="UP000624243">
    <property type="component" value="Unassembled WGS sequence"/>
</dbReference>
<accession>A0ACC5UQR3</accession>
<proteinExistence type="predicted"/>
<evidence type="ECO:0000313" key="1">
    <source>
        <dbReference type="EMBL" id="MBV4516793.1"/>
    </source>
</evidence>
<evidence type="ECO:0000313" key="2">
    <source>
        <dbReference type="Proteomes" id="UP000624243"/>
    </source>
</evidence>
<sequence>MNSLDAIFAALSSWKVLYGRRILIIGASGFIGVIPLGQMGEAEAVINEARKMAPIDYLKSAVNGN</sequence>
<keyword evidence="2" id="KW-1185">Reference proteome</keyword>
<organism evidence="1 2">
    <name type="scientific">Pseudomonas kurunegalensis</name>
    <dbReference type="NCBI Taxonomy" id="485880"/>
    <lineage>
        <taxon>Bacteria</taxon>
        <taxon>Pseudomonadati</taxon>
        <taxon>Pseudomonadota</taxon>
        <taxon>Gammaproteobacteria</taxon>
        <taxon>Pseudomonadales</taxon>
        <taxon>Pseudomonadaceae</taxon>
        <taxon>Pseudomonas</taxon>
    </lineage>
</organism>